<sequence>MQPSKPSSSGFVPEIPRRTLDLPGAQSRRAAAPRGGEAKKLTVGPEISLTGEITACDSLVVEGNVDATLENSRHLEVTESGRFKGKVIIDEAVIGGKFEGTLTVRDTLTVRSTGHVTGSVRFGRLEVELGGRIEGDISVFKESDSSGPAAAE</sequence>
<feature type="compositionally biased region" description="Polar residues" evidence="2">
    <location>
        <begin position="1"/>
        <end position="10"/>
    </location>
</feature>
<dbReference type="PANTHER" id="PTHR35024:SF4">
    <property type="entry name" value="POLYMER-FORMING CYTOSKELETAL PROTEIN"/>
    <property type="match status" value="1"/>
</dbReference>
<protein>
    <submittedName>
        <fullName evidence="3">Polymer-forming cytoskeletal protein</fullName>
    </submittedName>
</protein>
<dbReference type="PANTHER" id="PTHR35024">
    <property type="entry name" value="HYPOTHETICAL CYTOSOLIC PROTEIN"/>
    <property type="match status" value="1"/>
</dbReference>
<dbReference type="KEGG" id="naci:NUH88_10705"/>
<dbReference type="Pfam" id="PF04519">
    <property type="entry name" value="Bactofilin"/>
    <property type="match status" value="1"/>
</dbReference>
<name>A0A9J7AYK3_9PROT</name>
<keyword evidence="4" id="KW-1185">Reference proteome</keyword>
<comment type="similarity">
    <text evidence="1">Belongs to the bactofilin family.</text>
</comment>
<organism evidence="3 4">
    <name type="scientific">Nisaea acidiphila</name>
    <dbReference type="NCBI Taxonomy" id="1862145"/>
    <lineage>
        <taxon>Bacteria</taxon>
        <taxon>Pseudomonadati</taxon>
        <taxon>Pseudomonadota</taxon>
        <taxon>Alphaproteobacteria</taxon>
        <taxon>Rhodospirillales</taxon>
        <taxon>Thalassobaculaceae</taxon>
        <taxon>Nisaea</taxon>
    </lineage>
</organism>
<evidence type="ECO:0000256" key="1">
    <source>
        <dbReference type="ARBA" id="ARBA00044755"/>
    </source>
</evidence>
<dbReference type="AlphaFoldDB" id="A0A9J7AYK3"/>
<dbReference type="Proteomes" id="UP001060336">
    <property type="component" value="Chromosome"/>
</dbReference>
<proteinExistence type="inferred from homology"/>
<gene>
    <name evidence="3" type="ORF">NUH88_10705</name>
</gene>
<evidence type="ECO:0000313" key="3">
    <source>
        <dbReference type="EMBL" id="UUX52150.1"/>
    </source>
</evidence>
<evidence type="ECO:0000313" key="4">
    <source>
        <dbReference type="Proteomes" id="UP001060336"/>
    </source>
</evidence>
<dbReference type="EMBL" id="CP102480">
    <property type="protein sequence ID" value="UUX52150.1"/>
    <property type="molecule type" value="Genomic_DNA"/>
</dbReference>
<accession>A0A9J7AYK3</accession>
<feature type="region of interest" description="Disordered" evidence="2">
    <location>
        <begin position="1"/>
        <end position="39"/>
    </location>
</feature>
<dbReference type="RefSeq" id="WP_257772059.1">
    <property type="nucleotide sequence ID" value="NZ_CP102480.1"/>
</dbReference>
<reference evidence="3" key="1">
    <citation type="submission" date="2022-08" db="EMBL/GenBank/DDBJ databases">
        <title>Nisaea acidiphila sp. nov., isolated from a marine algal debris and emended description of the genus Nisaea Urios et al. 2008.</title>
        <authorList>
            <person name="Kwon K."/>
        </authorList>
    </citation>
    <scope>NUCLEOTIDE SEQUENCE</scope>
    <source>
        <strain evidence="3">MEBiC11861</strain>
    </source>
</reference>
<evidence type="ECO:0000256" key="2">
    <source>
        <dbReference type="SAM" id="MobiDB-lite"/>
    </source>
</evidence>
<dbReference type="InterPro" id="IPR007607">
    <property type="entry name" value="BacA/B"/>
</dbReference>